<reference evidence="3 4" key="1">
    <citation type="submission" date="2018-07" db="EMBL/GenBank/DDBJ databases">
        <title>Section-level genome sequencing of Aspergillus section Nigri to investigate inter- and intra-species variation.</title>
        <authorList>
            <consortium name="DOE Joint Genome Institute"/>
            <person name="Vesth T.C."/>
            <person name="Nybo J.L."/>
            <person name="Theobald S."/>
            <person name="Frisvad J.C."/>
            <person name="Larsen T.O."/>
            <person name="Nielsen K.F."/>
            <person name="Hoof J.B."/>
            <person name="Brandl J."/>
            <person name="Salamov A."/>
            <person name="Riley R."/>
            <person name="Gladden J.M."/>
            <person name="Phatale P."/>
            <person name="Nielsen M.T."/>
            <person name="Lyhne E.K."/>
            <person name="Kogle M.E."/>
            <person name="Strasser K."/>
            <person name="McDonnell E."/>
            <person name="Barry K."/>
            <person name="Clum A."/>
            <person name="Chen C."/>
            <person name="Nolan M."/>
            <person name="Sandor L."/>
            <person name="Kuo A."/>
            <person name="Lipzen A."/>
            <person name="Hainaut M."/>
            <person name="Drula E."/>
            <person name="Tsang A."/>
            <person name="Magnuson J.K."/>
            <person name="Henrissat B."/>
            <person name="Wiebenga A."/>
            <person name="Simmons B.A."/>
            <person name="Makela M.R."/>
            <person name="De vries R.P."/>
            <person name="Grigoriev I.V."/>
            <person name="Mortensen U.H."/>
            <person name="Baker S.E."/>
            <person name="Andersen M.R."/>
        </authorList>
    </citation>
    <scope>NUCLEOTIDE SEQUENCE [LARGE SCALE GENOMIC DNA]</scope>
    <source>
        <strain evidence="3 4">ATCC 13496</strain>
    </source>
</reference>
<feature type="region of interest" description="Disordered" evidence="1">
    <location>
        <begin position="100"/>
        <end position="143"/>
    </location>
</feature>
<evidence type="ECO:0000256" key="1">
    <source>
        <dbReference type="SAM" id="MobiDB-lite"/>
    </source>
</evidence>
<dbReference type="Pfam" id="PF10601">
    <property type="entry name" value="zf-LITAF-like"/>
    <property type="match status" value="1"/>
</dbReference>
<sequence length="226" mass="25368">MPMLPNSGKVEQQENIQRAGRNTSVPCANQEELLQYRGTMTAKFPQSAGQIQYNAESSSVEKPSAQWRENRHASLQIQNENYRPESGQYATRFEGYPGAEHPGQSTGHDQCLHSPRPEEDGLWPPTSYSSTLSAKPIGPSQTPMSTNRGIATPLSCLSRAAAQVDCPNCSHRTMTNISYEVGNTTHMWALLMWKGWYRPPDTYGHLFTLVNIVWDPPRNLAPKWCY</sequence>
<dbReference type="InterPro" id="IPR006629">
    <property type="entry name" value="LITAF"/>
</dbReference>
<organism evidence="3 4">
    <name type="scientific">Aspergillus niger ATCC 13496</name>
    <dbReference type="NCBI Taxonomy" id="1353008"/>
    <lineage>
        <taxon>Eukaryota</taxon>
        <taxon>Fungi</taxon>
        <taxon>Dikarya</taxon>
        <taxon>Ascomycota</taxon>
        <taxon>Pezizomycotina</taxon>
        <taxon>Eurotiomycetes</taxon>
        <taxon>Eurotiomycetidae</taxon>
        <taxon>Eurotiales</taxon>
        <taxon>Aspergillaceae</taxon>
        <taxon>Aspergillus</taxon>
        <taxon>Aspergillus subgen. Circumdati</taxon>
    </lineage>
</organism>
<dbReference type="VEuPathDB" id="FungiDB:M747DRAFT_317905"/>
<proteinExistence type="predicted"/>
<feature type="domain" description="LITAF" evidence="2">
    <location>
        <begin position="161"/>
        <end position="192"/>
    </location>
</feature>
<name>A0A370BTF9_ASPNG</name>
<dbReference type="EMBL" id="KZ851939">
    <property type="protein sequence ID" value="RDH16381.1"/>
    <property type="molecule type" value="Genomic_DNA"/>
</dbReference>
<dbReference type="Proteomes" id="UP000253845">
    <property type="component" value="Unassembled WGS sequence"/>
</dbReference>
<accession>A0A370BTF9</accession>
<feature type="compositionally biased region" description="Polar residues" evidence="1">
    <location>
        <begin position="126"/>
        <end position="143"/>
    </location>
</feature>
<protein>
    <recommendedName>
        <fullName evidence="2">LITAF domain-containing protein</fullName>
    </recommendedName>
</protein>
<evidence type="ECO:0000313" key="4">
    <source>
        <dbReference type="Proteomes" id="UP000253845"/>
    </source>
</evidence>
<evidence type="ECO:0000259" key="2">
    <source>
        <dbReference type="Pfam" id="PF10601"/>
    </source>
</evidence>
<evidence type="ECO:0000313" key="3">
    <source>
        <dbReference type="EMBL" id="RDH16381.1"/>
    </source>
</evidence>
<feature type="compositionally biased region" description="Polar residues" evidence="1">
    <location>
        <begin position="9"/>
        <end position="24"/>
    </location>
</feature>
<dbReference type="AlphaFoldDB" id="A0A370BTF9"/>
<gene>
    <name evidence="3" type="ORF">M747DRAFT_317905</name>
</gene>
<feature type="region of interest" description="Disordered" evidence="1">
    <location>
        <begin position="1"/>
        <end position="24"/>
    </location>
</feature>